<dbReference type="GO" id="GO:0014069">
    <property type="term" value="C:postsynaptic density"/>
    <property type="evidence" value="ECO:0007669"/>
    <property type="project" value="TreeGrafter"/>
</dbReference>
<name>A0A060WPQ6_ONCMY</name>
<dbReference type="GO" id="GO:0061001">
    <property type="term" value="P:regulation of dendritic spine morphogenesis"/>
    <property type="evidence" value="ECO:0007669"/>
    <property type="project" value="TreeGrafter"/>
</dbReference>
<dbReference type="Pfam" id="PF03915">
    <property type="entry name" value="AIP3"/>
    <property type="match status" value="1"/>
</dbReference>
<keyword evidence="1" id="KW-0175">Coiled coil</keyword>
<evidence type="ECO:0000256" key="1">
    <source>
        <dbReference type="ARBA" id="ARBA00023054"/>
    </source>
</evidence>
<protein>
    <recommendedName>
        <fullName evidence="2">Actin interacting protein 3-like C-terminal domain-containing protein</fullName>
    </recommendedName>
</protein>
<evidence type="ECO:0000259" key="2">
    <source>
        <dbReference type="Pfam" id="PF03915"/>
    </source>
</evidence>
<dbReference type="GO" id="GO:0005737">
    <property type="term" value="C:cytoplasm"/>
    <property type="evidence" value="ECO:0007669"/>
    <property type="project" value="TreeGrafter"/>
</dbReference>
<gene>
    <name evidence="3" type="ORF">GSONMT00076836001</name>
</gene>
<reference evidence="3" key="1">
    <citation type="journal article" date="2014" name="Nat. Commun.">
        <title>The rainbow trout genome provides novel insights into evolution after whole-genome duplication in vertebrates.</title>
        <authorList>
            <person name="Berthelot C."/>
            <person name="Brunet F."/>
            <person name="Chalopin D."/>
            <person name="Juanchich A."/>
            <person name="Bernard M."/>
            <person name="Noel B."/>
            <person name="Bento P."/>
            <person name="Da Silva C."/>
            <person name="Labadie K."/>
            <person name="Alberti A."/>
            <person name="Aury J.M."/>
            <person name="Louis A."/>
            <person name="Dehais P."/>
            <person name="Bardou P."/>
            <person name="Montfort J."/>
            <person name="Klopp C."/>
            <person name="Cabau C."/>
            <person name="Gaspin C."/>
            <person name="Thorgaard G.H."/>
            <person name="Boussaha M."/>
            <person name="Quillet E."/>
            <person name="Guyomard R."/>
            <person name="Galiana D."/>
            <person name="Bobe J."/>
            <person name="Volff J.N."/>
            <person name="Genet C."/>
            <person name="Wincker P."/>
            <person name="Jaillon O."/>
            <person name="Roest Crollius H."/>
            <person name="Guiguen Y."/>
        </authorList>
    </citation>
    <scope>NUCLEOTIDE SEQUENCE [LARGE SCALE GENOMIC DNA]</scope>
</reference>
<evidence type="ECO:0000313" key="3">
    <source>
        <dbReference type="EMBL" id="CDQ67049.1"/>
    </source>
</evidence>
<dbReference type="GO" id="GO:0015629">
    <property type="term" value="C:actin cytoskeleton"/>
    <property type="evidence" value="ECO:0007669"/>
    <property type="project" value="TreeGrafter"/>
</dbReference>
<dbReference type="InterPro" id="IPR022782">
    <property type="entry name" value="AIP3-like_C"/>
</dbReference>
<dbReference type="STRING" id="8022.A0A060WPQ6"/>
<dbReference type="Proteomes" id="UP000193380">
    <property type="component" value="Unassembled WGS sequence"/>
</dbReference>
<sequence>MSEAEVPLGFNRMNRLRQSLPLARSSSQAKLRAPGILFLQLGEEMRRVHLTHELTSLETLRALIVHMFPQRLTMAMLRCPSTALLIKDEARNVFYELEDPRDVQDRCVIKIYCKEPVYGSYPSHHNPHLANGDLRVRVEWGYLCLSVSQSLCLSVLSICMCGRCSPSGAVVTKSSLQN</sequence>
<accession>A0A060WPQ6</accession>
<dbReference type="EMBL" id="FR904570">
    <property type="protein sequence ID" value="CDQ67049.1"/>
    <property type="molecule type" value="Genomic_DNA"/>
</dbReference>
<feature type="domain" description="Actin interacting protein 3-like C-terminal" evidence="2">
    <location>
        <begin position="38"/>
        <end position="112"/>
    </location>
</feature>
<dbReference type="PANTHER" id="PTHR22741">
    <property type="entry name" value="P140CAP/SNIP-RELATED"/>
    <property type="match status" value="1"/>
</dbReference>
<organism evidence="3 4">
    <name type="scientific">Oncorhynchus mykiss</name>
    <name type="common">Rainbow trout</name>
    <name type="synonym">Salmo gairdneri</name>
    <dbReference type="NCBI Taxonomy" id="8022"/>
    <lineage>
        <taxon>Eukaryota</taxon>
        <taxon>Metazoa</taxon>
        <taxon>Chordata</taxon>
        <taxon>Craniata</taxon>
        <taxon>Vertebrata</taxon>
        <taxon>Euteleostomi</taxon>
        <taxon>Actinopterygii</taxon>
        <taxon>Neopterygii</taxon>
        <taxon>Teleostei</taxon>
        <taxon>Protacanthopterygii</taxon>
        <taxon>Salmoniformes</taxon>
        <taxon>Salmonidae</taxon>
        <taxon>Salmoninae</taxon>
        <taxon>Oncorhynchus</taxon>
    </lineage>
</organism>
<dbReference type="PaxDb" id="8022-A0A060WPQ6"/>
<dbReference type="PANTHER" id="PTHR22741:SF5">
    <property type="entry name" value="SRC KINASE SIGNALING INHIBITOR 1"/>
    <property type="match status" value="1"/>
</dbReference>
<proteinExistence type="predicted"/>
<reference evidence="3" key="2">
    <citation type="submission" date="2014-03" db="EMBL/GenBank/DDBJ databases">
        <authorList>
            <person name="Genoscope - CEA"/>
        </authorList>
    </citation>
    <scope>NUCLEOTIDE SEQUENCE</scope>
</reference>
<dbReference type="AlphaFoldDB" id="A0A060WPQ6"/>
<evidence type="ECO:0000313" key="4">
    <source>
        <dbReference type="Proteomes" id="UP000193380"/>
    </source>
</evidence>
<dbReference type="InterPro" id="IPR051825">
    <property type="entry name" value="SRCIN1"/>
</dbReference>